<dbReference type="PANTHER" id="PTHR11017">
    <property type="entry name" value="LEUCINE-RICH REPEAT-CONTAINING PROTEIN"/>
    <property type="match status" value="1"/>
</dbReference>
<name>A0AAD7Q5R0_QUISA</name>
<dbReference type="InterPro" id="IPR032675">
    <property type="entry name" value="LRR_dom_sf"/>
</dbReference>
<keyword evidence="1" id="KW-0433">Leucine-rich repeat</keyword>
<dbReference type="SUPFAM" id="SSF46785">
    <property type="entry name" value="Winged helix' DNA-binding domain"/>
    <property type="match status" value="1"/>
</dbReference>
<dbReference type="InterPro" id="IPR042197">
    <property type="entry name" value="Apaf_helical"/>
</dbReference>
<protein>
    <submittedName>
        <fullName evidence="5">Resistance protein</fullName>
    </submittedName>
</protein>
<feature type="domain" description="TIR" evidence="4">
    <location>
        <begin position="16"/>
        <end position="199"/>
    </location>
</feature>
<keyword evidence="6" id="KW-1185">Reference proteome</keyword>
<dbReference type="GO" id="GO:0043531">
    <property type="term" value="F:ADP binding"/>
    <property type="evidence" value="ECO:0007669"/>
    <property type="project" value="InterPro"/>
</dbReference>
<proteinExistence type="predicted"/>
<dbReference type="InterPro" id="IPR058192">
    <property type="entry name" value="WHD_ROQ1-like"/>
</dbReference>
<keyword evidence="3" id="KW-0611">Plant defense</keyword>
<dbReference type="Gene3D" id="1.10.8.430">
    <property type="entry name" value="Helical domain of apoptotic protease-activating factors"/>
    <property type="match status" value="1"/>
</dbReference>
<dbReference type="EMBL" id="JARAOO010000003">
    <property type="protein sequence ID" value="KAJ7975388.1"/>
    <property type="molecule type" value="Genomic_DNA"/>
</dbReference>
<dbReference type="Pfam" id="PF00931">
    <property type="entry name" value="NB-ARC"/>
    <property type="match status" value="1"/>
</dbReference>
<organism evidence="5 6">
    <name type="scientific">Quillaja saponaria</name>
    <name type="common">Soap bark tree</name>
    <dbReference type="NCBI Taxonomy" id="32244"/>
    <lineage>
        <taxon>Eukaryota</taxon>
        <taxon>Viridiplantae</taxon>
        <taxon>Streptophyta</taxon>
        <taxon>Embryophyta</taxon>
        <taxon>Tracheophyta</taxon>
        <taxon>Spermatophyta</taxon>
        <taxon>Magnoliopsida</taxon>
        <taxon>eudicotyledons</taxon>
        <taxon>Gunneridae</taxon>
        <taxon>Pentapetalae</taxon>
        <taxon>rosids</taxon>
        <taxon>fabids</taxon>
        <taxon>Fabales</taxon>
        <taxon>Quillajaceae</taxon>
        <taxon>Quillaja</taxon>
    </lineage>
</organism>
<dbReference type="Pfam" id="PF23282">
    <property type="entry name" value="WHD_ROQ1"/>
    <property type="match status" value="1"/>
</dbReference>
<dbReference type="AlphaFoldDB" id="A0AAD7Q5R0"/>
<dbReference type="InterPro" id="IPR035897">
    <property type="entry name" value="Toll_tir_struct_dom_sf"/>
</dbReference>
<sequence length="856" mass="97083">MITNEEDPSSTCIQTWVYDVFLSFRGEETREGFTGNLYNTLHQRGVRTFIDDEKLKRGEDISPTLLKAIEESRVSIVVFSDNYANSSWCLDELVTIMESLTELEKKFHINKERTLAEHEKESDIDMERAILSEHEEKSDIEETERALTEHENKSNIDIERMNKWRSAMHELSNLSGTHVKYGYEYQFNEKIIRDISSRLGVHGLGGIGKTTLARAVYNDIANKFDCKSFLSNVRETSTKEGLLQLQKTLLGDTLGDKDFSLTDVKEGMERIQHGLLQKKVLIVLDDVDQLEQLQMLVEKDWFGTGSTIIVTTRDKHLLTAHDIDIKYEMKQPAILALKIIGSDLIGKGMDEWKSTLEKYERVPNKDIQSILRISYDNLDENEKQIFLDKGMSVETCKKVLKGFGFHPDSAITPLLDKSILLLKENTLWMHDLIEEMGREIVRQESPTDPGNRTRLWFHEDALQVLKENSGSEKIEGIMLSLPYEETVEWSGEVFEKMKNLRLLVIENANFSKGPKHLPSSLRVLDWKNYPSQSLPTDFDPTKLVILNLPHSSDFTLNVAVIKRCEHLIFMDLSHCASLTNVPNLSGIPNLEELYLDYCSKLENVHRSVGSLTKLVKLSAKGCYNLKSFPSKIYLPSLESLNLRKCSSLVRFPDVLEKMESIRFIDVEECTAIRKLPTSFGSLIGLEKLCLRKCICLSSLPSSIVMLKNLKELDMGNCTKLQKCLKMFKRFDGQSSMSFESTESTVSSHLNLISLNDQSIESYSVTDMVSPSQSPESSFNSQLDLASLSESSESFSANAQLDLVSLSDSIESCSVSQLDLVSLNESTESVVTSKYLDLVLLNVEDCNLSDEDCKINI</sequence>
<dbReference type="GO" id="GO:0006952">
    <property type="term" value="P:defense response"/>
    <property type="evidence" value="ECO:0007669"/>
    <property type="project" value="UniProtKB-KW"/>
</dbReference>
<dbReference type="InterPro" id="IPR044974">
    <property type="entry name" value="Disease_R_plants"/>
</dbReference>
<dbReference type="PANTHER" id="PTHR11017:SF570">
    <property type="entry name" value="DISEASE RESISTANCE PROTEIN (TIR-NBS CLASS)-RELATED"/>
    <property type="match status" value="1"/>
</dbReference>
<evidence type="ECO:0000313" key="5">
    <source>
        <dbReference type="EMBL" id="KAJ7975388.1"/>
    </source>
</evidence>
<dbReference type="InterPro" id="IPR036390">
    <property type="entry name" value="WH_DNA-bd_sf"/>
</dbReference>
<dbReference type="Gene3D" id="3.80.10.10">
    <property type="entry name" value="Ribonuclease Inhibitor"/>
    <property type="match status" value="2"/>
</dbReference>
<dbReference type="SUPFAM" id="SSF52058">
    <property type="entry name" value="L domain-like"/>
    <property type="match status" value="1"/>
</dbReference>
<dbReference type="Gene3D" id="3.40.50.10140">
    <property type="entry name" value="Toll/interleukin-1 receptor homology (TIR) domain"/>
    <property type="match status" value="1"/>
</dbReference>
<dbReference type="PROSITE" id="PS50104">
    <property type="entry name" value="TIR"/>
    <property type="match status" value="1"/>
</dbReference>
<dbReference type="InterPro" id="IPR002182">
    <property type="entry name" value="NB-ARC"/>
</dbReference>
<dbReference type="InterPro" id="IPR000157">
    <property type="entry name" value="TIR_dom"/>
</dbReference>
<dbReference type="KEGG" id="qsa:O6P43_005317"/>
<evidence type="ECO:0000256" key="1">
    <source>
        <dbReference type="ARBA" id="ARBA00022614"/>
    </source>
</evidence>
<dbReference type="GO" id="GO:0007165">
    <property type="term" value="P:signal transduction"/>
    <property type="evidence" value="ECO:0007669"/>
    <property type="project" value="InterPro"/>
</dbReference>
<evidence type="ECO:0000313" key="6">
    <source>
        <dbReference type="Proteomes" id="UP001163823"/>
    </source>
</evidence>
<dbReference type="SUPFAM" id="SSF52540">
    <property type="entry name" value="P-loop containing nucleoside triphosphate hydrolases"/>
    <property type="match status" value="1"/>
</dbReference>
<gene>
    <name evidence="5" type="ORF">O6P43_005317</name>
</gene>
<comment type="caution">
    <text evidence="5">The sequence shown here is derived from an EMBL/GenBank/DDBJ whole genome shotgun (WGS) entry which is preliminary data.</text>
</comment>
<evidence type="ECO:0000256" key="2">
    <source>
        <dbReference type="ARBA" id="ARBA00022737"/>
    </source>
</evidence>
<dbReference type="SUPFAM" id="SSF52200">
    <property type="entry name" value="Toll/Interleukin receptor TIR domain"/>
    <property type="match status" value="1"/>
</dbReference>
<dbReference type="PRINTS" id="PR00364">
    <property type="entry name" value="DISEASERSIST"/>
</dbReference>
<dbReference type="Pfam" id="PF01582">
    <property type="entry name" value="TIR"/>
    <property type="match status" value="1"/>
</dbReference>
<dbReference type="SMART" id="SM00255">
    <property type="entry name" value="TIR"/>
    <property type="match status" value="1"/>
</dbReference>
<dbReference type="InterPro" id="IPR027417">
    <property type="entry name" value="P-loop_NTPase"/>
</dbReference>
<dbReference type="Pfam" id="PF23286">
    <property type="entry name" value="LRR_13"/>
    <property type="match status" value="1"/>
</dbReference>
<reference evidence="5" key="1">
    <citation type="journal article" date="2023" name="Science">
        <title>Elucidation of the pathway for biosynthesis of saponin adjuvants from the soapbark tree.</title>
        <authorList>
            <person name="Reed J."/>
            <person name="Orme A."/>
            <person name="El-Demerdash A."/>
            <person name="Owen C."/>
            <person name="Martin L.B.B."/>
            <person name="Misra R.C."/>
            <person name="Kikuchi S."/>
            <person name="Rejzek M."/>
            <person name="Martin A.C."/>
            <person name="Harkess A."/>
            <person name="Leebens-Mack J."/>
            <person name="Louveau T."/>
            <person name="Stephenson M.J."/>
            <person name="Osbourn A."/>
        </authorList>
    </citation>
    <scope>NUCLEOTIDE SEQUENCE</scope>
    <source>
        <strain evidence="5">S10</strain>
    </source>
</reference>
<dbReference type="Gene3D" id="3.40.50.300">
    <property type="entry name" value="P-loop containing nucleotide triphosphate hydrolases"/>
    <property type="match status" value="1"/>
</dbReference>
<dbReference type="Proteomes" id="UP001163823">
    <property type="component" value="Chromosome 3"/>
</dbReference>
<evidence type="ECO:0000259" key="4">
    <source>
        <dbReference type="PROSITE" id="PS50104"/>
    </source>
</evidence>
<evidence type="ECO:0000256" key="3">
    <source>
        <dbReference type="ARBA" id="ARBA00022821"/>
    </source>
</evidence>
<accession>A0AAD7Q5R0</accession>
<dbReference type="InterPro" id="IPR058546">
    <property type="entry name" value="RPS4B/Roq1-like_LRR"/>
</dbReference>
<keyword evidence="2" id="KW-0677">Repeat</keyword>